<keyword evidence="4" id="KW-1185">Reference proteome</keyword>
<sequence length="117" mass="13008">MSDEVKDDNAAGEGSQQIPAEAEKKEEAAADRKGGSEANIKVSPTAVSKEPSQSGSRQLLEDSKPQTSEKQNSDKDKQKNPENKQNEPHNDRDYWELGRGIVFFCFGSFVAWMLTEF</sequence>
<protein>
    <submittedName>
        <fullName evidence="3">GL12437</fullName>
    </submittedName>
</protein>
<feature type="compositionally biased region" description="Basic and acidic residues" evidence="1">
    <location>
        <begin position="21"/>
        <end position="35"/>
    </location>
</feature>
<organism evidence="4">
    <name type="scientific">Drosophila persimilis</name>
    <name type="common">Fruit fly</name>
    <dbReference type="NCBI Taxonomy" id="7234"/>
    <lineage>
        <taxon>Eukaryota</taxon>
        <taxon>Metazoa</taxon>
        <taxon>Ecdysozoa</taxon>
        <taxon>Arthropoda</taxon>
        <taxon>Hexapoda</taxon>
        <taxon>Insecta</taxon>
        <taxon>Pterygota</taxon>
        <taxon>Neoptera</taxon>
        <taxon>Endopterygota</taxon>
        <taxon>Diptera</taxon>
        <taxon>Brachycera</taxon>
        <taxon>Muscomorpha</taxon>
        <taxon>Ephydroidea</taxon>
        <taxon>Drosophilidae</taxon>
        <taxon>Drosophila</taxon>
        <taxon>Sophophora</taxon>
    </lineage>
</organism>
<dbReference type="AlphaFoldDB" id="B4GMS1"/>
<accession>B4GMS1</accession>
<proteinExistence type="predicted"/>
<evidence type="ECO:0000256" key="2">
    <source>
        <dbReference type="SAM" id="Phobius"/>
    </source>
</evidence>
<feature type="compositionally biased region" description="Basic and acidic residues" evidence="1">
    <location>
        <begin position="71"/>
        <end position="93"/>
    </location>
</feature>
<keyword evidence="2" id="KW-0812">Transmembrane</keyword>
<keyword evidence="2" id="KW-0472">Membrane</keyword>
<dbReference type="Proteomes" id="UP000008744">
    <property type="component" value="Unassembled WGS sequence"/>
</dbReference>
<dbReference type="HOGENOM" id="CLU_2087319_0_0_1"/>
<feature type="region of interest" description="Disordered" evidence="1">
    <location>
        <begin position="1"/>
        <end position="93"/>
    </location>
</feature>
<dbReference type="OMA" id="WELGRGI"/>
<name>B4GMS1_DROPE</name>
<evidence type="ECO:0000256" key="1">
    <source>
        <dbReference type="SAM" id="MobiDB-lite"/>
    </source>
</evidence>
<dbReference type="EMBL" id="CH479185">
    <property type="protein sequence ID" value="EDW38145.1"/>
    <property type="molecule type" value="Genomic_DNA"/>
</dbReference>
<gene>
    <name evidence="3" type="primary">Dper\GL12437</name>
    <name evidence="3" type="ORF">Dper_GL12437</name>
</gene>
<evidence type="ECO:0000313" key="4">
    <source>
        <dbReference type="Proteomes" id="UP000008744"/>
    </source>
</evidence>
<evidence type="ECO:0000313" key="3">
    <source>
        <dbReference type="EMBL" id="EDW38145.1"/>
    </source>
</evidence>
<feature type="transmembrane region" description="Helical" evidence="2">
    <location>
        <begin position="94"/>
        <end position="114"/>
    </location>
</feature>
<reference evidence="3 4" key="1">
    <citation type="journal article" date="2007" name="Nature">
        <title>Evolution of genes and genomes on the Drosophila phylogeny.</title>
        <authorList>
            <consortium name="Drosophila 12 Genomes Consortium"/>
            <person name="Clark A.G."/>
            <person name="Eisen M.B."/>
            <person name="Smith D.R."/>
            <person name="Bergman C.M."/>
            <person name="Oliver B."/>
            <person name="Markow T.A."/>
            <person name="Kaufman T.C."/>
            <person name="Kellis M."/>
            <person name="Gelbart W."/>
            <person name="Iyer V.N."/>
            <person name="Pollard D.A."/>
            <person name="Sackton T.B."/>
            <person name="Larracuente A.M."/>
            <person name="Singh N.D."/>
            <person name="Abad J.P."/>
            <person name="Abt D.N."/>
            <person name="Adryan B."/>
            <person name="Aguade M."/>
            <person name="Akashi H."/>
            <person name="Anderson W.W."/>
            <person name="Aquadro C.F."/>
            <person name="Ardell D.H."/>
            <person name="Arguello R."/>
            <person name="Artieri C.G."/>
            <person name="Barbash D.A."/>
            <person name="Barker D."/>
            <person name="Barsanti P."/>
            <person name="Batterham P."/>
            <person name="Batzoglou S."/>
            <person name="Begun D."/>
            <person name="Bhutkar A."/>
            <person name="Blanco E."/>
            <person name="Bosak S.A."/>
            <person name="Bradley R.K."/>
            <person name="Brand A.D."/>
            <person name="Brent M.R."/>
            <person name="Brooks A.N."/>
            <person name="Brown R.H."/>
            <person name="Butlin R.K."/>
            <person name="Caggese C."/>
            <person name="Calvi B.R."/>
            <person name="Bernardo de Carvalho A."/>
            <person name="Caspi A."/>
            <person name="Castrezana S."/>
            <person name="Celniker S.E."/>
            <person name="Chang J.L."/>
            <person name="Chapple C."/>
            <person name="Chatterji S."/>
            <person name="Chinwalla A."/>
            <person name="Civetta A."/>
            <person name="Clifton S.W."/>
            <person name="Comeron J.M."/>
            <person name="Costello J.C."/>
            <person name="Coyne J.A."/>
            <person name="Daub J."/>
            <person name="David R.G."/>
            <person name="Delcher A.L."/>
            <person name="Delehaunty K."/>
            <person name="Do C.B."/>
            <person name="Ebling H."/>
            <person name="Edwards K."/>
            <person name="Eickbush T."/>
            <person name="Evans J.D."/>
            <person name="Filipski A."/>
            <person name="Findeiss S."/>
            <person name="Freyhult E."/>
            <person name="Fulton L."/>
            <person name="Fulton R."/>
            <person name="Garcia A.C."/>
            <person name="Gardiner A."/>
            <person name="Garfield D.A."/>
            <person name="Garvin B.E."/>
            <person name="Gibson G."/>
            <person name="Gilbert D."/>
            <person name="Gnerre S."/>
            <person name="Godfrey J."/>
            <person name="Good R."/>
            <person name="Gotea V."/>
            <person name="Gravely B."/>
            <person name="Greenberg A.J."/>
            <person name="Griffiths-Jones S."/>
            <person name="Gross S."/>
            <person name="Guigo R."/>
            <person name="Gustafson E.A."/>
            <person name="Haerty W."/>
            <person name="Hahn M.W."/>
            <person name="Halligan D.L."/>
            <person name="Halpern A.L."/>
            <person name="Halter G.M."/>
            <person name="Han M.V."/>
            <person name="Heger A."/>
            <person name="Hillier L."/>
            <person name="Hinrichs A.S."/>
            <person name="Holmes I."/>
            <person name="Hoskins R.A."/>
            <person name="Hubisz M.J."/>
            <person name="Hultmark D."/>
            <person name="Huntley M.A."/>
            <person name="Jaffe D.B."/>
            <person name="Jagadeeshan S."/>
            <person name="Jeck W.R."/>
            <person name="Johnson J."/>
            <person name="Jones C.D."/>
            <person name="Jordan W.C."/>
            <person name="Karpen G.H."/>
            <person name="Kataoka E."/>
            <person name="Keightley P.D."/>
            <person name="Kheradpour P."/>
            <person name="Kirkness E.F."/>
            <person name="Koerich L.B."/>
            <person name="Kristiansen K."/>
            <person name="Kudrna D."/>
            <person name="Kulathinal R.J."/>
            <person name="Kumar S."/>
            <person name="Kwok R."/>
            <person name="Lander E."/>
            <person name="Langley C.H."/>
            <person name="Lapoint R."/>
            <person name="Lazzaro B.P."/>
            <person name="Lee S.J."/>
            <person name="Levesque L."/>
            <person name="Li R."/>
            <person name="Lin C.F."/>
            <person name="Lin M.F."/>
            <person name="Lindblad-Toh K."/>
            <person name="Llopart A."/>
            <person name="Long M."/>
            <person name="Low L."/>
            <person name="Lozovsky E."/>
            <person name="Lu J."/>
            <person name="Luo M."/>
            <person name="Machado C.A."/>
            <person name="Makalowski W."/>
            <person name="Marzo M."/>
            <person name="Matsuda M."/>
            <person name="Matzkin L."/>
            <person name="McAllister B."/>
            <person name="McBride C.S."/>
            <person name="McKernan B."/>
            <person name="McKernan K."/>
            <person name="Mendez-Lago M."/>
            <person name="Minx P."/>
            <person name="Mollenhauer M.U."/>
            <person name="Montooth K."/>
            <person name="Mount S.M."/>
            <person name="Mu X."/>
            <person name="Myers E."/>
            <person name="Negre B."/>
            <person name="Newfeld S."/>
            <person name="Nielsen R."/>
            <person name="Noor M.A."/>
            <person name="O'Grady P."/>
            <person name="Pachter L."/>
            <person name="Papaceit M."/>
            <person name="Parisi M.J."/>
            <person name="Parisi M."/>
            <person name="Parts L."/>
            <person name="Pedersen J.S."/>
            <person name="Pesole G."/>
            <person name="Phillippy A.M."/>
            <person name="Ponting C.P."/>
            <person name="Pop M."/>
            <person name="Porcelli D."/>
            <person name="Powell J.R."/>
            <person name="Prohaska S."/>
            <person name="Pruitt K."/>
            <person name="Puig M."/>
            <person name="Quesneville H."/>
            <person name="Ram K.R."/>
            <person name="Rand D."/>
            <person name="Rasmussen M.D."/>
            <person name="Reed L.K."/>
            <person name="Reenan R."/>
            <person name="Reily A."/>
            <person name="Remington K.A."/>
            <person name="Rieger T.T."/>
            <person name="Ritchie M.G."/>
            <person name="Robin C."/>
            <person name="Rogers Y.H."/>
            <person name="Rohde C."/>
            <person name="Rozas J."/>
            <person name="Rubenfield M.J."/>
            <person name="Ruiz A."/>
            <person name="Russo S."/>
            <person name="Salzberg S.L."/>
            <person name="Sanchez-Gracia A."/>
            <person name="Saranga D.J."/>
            <person name="Sato H."/>
            <person name="Schaeffer S.W."/>
            <person name="Schatz M.C."/>
            <person name="Schlenke T."/>
            <person name="Schwartz R."/>
            <person name="Segarra C."/>
            <person name="Singh R.S."/>
            <person name="Sirot L."/>
            <person name="Sirota M."/>
            <person name="Sisneros N.B."/>
            <person name="Smith C.D."/>
            <person name="Smith T.F."/>
            <person name="Spieth J."/>
            <person name="Stage D.E."/>
            <person name="Stark A."/>
            <person name="Stephan W."/>
            <person name="Strausberg R.L."/>
            <person name="Strempel S."/>
            <person name="Sturgill D."/>
            <person name="Sutton G."/>
            <person name="Sutton G.G."/>
            <person name="Tao W."/>
            <person name="Teichmann S."/>
            <person name="Tobari Y.N."/>
            <person name="Tomimura Y."/>
            <person name="Tsolas J.M."/>
            <person name="Valente V.L."/>
            <person name="Venter E."/>
            <person name="Venter J.C."/>
            <person name="Vicario S."/>
            <person name="Vieira F.G."/>
            <person name="Vilella A.J."/>
            <person name="Villasante A."/>
            <person name="Walenz B."/>
            <person name="Wang J."/>
            <person name="Wasserman M."/>
            <person name="Watts T."/>
            <person name="Wilson D."/>
            <person name="Wilson R.K."/>
            <person name="Wing R.A."/>
            <person name="Wolfner M.F."/>
            <person name="Wong A."/>
            <person name="Wong G.K."/>
            <person name="Wu C.I."/>
            <person name="Wu G."/>
            <person name="Yamamoto D."/>
            <person name="Yang H.P."/>
            <person name="Yang S.P."/>
            <person name="Yorke J.A."/>
            <person name="Yoshida K."/>
            <person name="Zdobnov E."/>
            <person name="Zhang P."/>
            <person name="Zhang Y."/>
            <person name="Zimin A.V."/>
            <person name="Baldwin J."/>
            <person name="Abdouelleil A."/>
            <person name="Abdulkadir J."/>
            <person name="Abebe A."/>
            <person name="Abera B."/>
            <person name="Abreu J."/>
            <person name="Acer S.C."/>
            <person name="Aftuck L."/>
            <person name="Alexander A."/>
            <person name="An P."/>
            <person name="Anderson E."/>
            <person name="Anderson S."/>
            <person name="Arachi H."/>
            <person name="Azer M."/>
            <person name="Bachantsang P."/>
            <person name="Barry A."/>
            <person name="Bayul T."/>
            <person name="Berlin A."/>
            <person name="Bessette D."/>
            <person name="Bloom T."/>
            <person name="Blye J."/>
            <person name="Boguslavskiy L."/>
            <person name="Bonnet C."/>
            <person name="Boukhgalter B."/>
            <person name="Bourzgui I."/>
            <person name="Brown A."/>
            <person name="Cahill P."/>
            <person name="Channer S."/>
            <person name="Cheshatsang Y."/>
            <person name="Chuda L."/>
            <person name="Citroen M."/>
            <person name="Collymore A."/>
            <person name="Cooke P."/>
            <person name="Costello M."/>
            <person name="D'Aco K."/>
            <person name="Daza R."/>
            <person name="De Haan G."/>
            <person name="DeGray S."/>
            <person name="DeMaso C."/>
            <person name="Dhargay N."/>
            <person name="Dooley K."/>
            <person name="Dooley E."/>
            <person name="Doricent M."/>
            <person name="Dorje P."/>
            <person name="Dorjee K."/>
            <person name="Dupes A."/>
            <person name="Elong R."/>
            <person name="Falk J."/>
            <person name="Farina A."/>
            <person name="Faro S."/>
            <person name="Ferguson D."/>
            <person name="Fisher S."/>
            <person name="Foley C.D."/>
            <person name="Franke A."/>
            <person name="Friedrich D."/>
            <person name="Gadbois L."/>
            <person name="Gearin G."/>
            <person name="Gearin C.R."/>
            <person name="Giannoukos G."/>
            <person name="Goode T."/>
            <person name="Graham J."/>
            <person name="Grandbois E."/>
            <person name="Grewal S."/>
            <person name="Gyaltsen K."/>
            <person name="Hafez N."/>
            <person name="Hagos B."/>
            <person name="Hall J."/>
            <person name="Henson C."/>
            <person name="Hollinger A."/>
            <person name="Honan T."/>
            <person name="Huard M.D."/>
            <person name="Hughes L."/>
            <person name="Hurhula B."/>
            <person name="Husby M.E."/>
            <person name="Kamat A."/>
            <person name="Kanga B."/>
            <person name="Kashin S."/>
            <person name="Khazanovich D."/>
            <person name="Kisner P."/>
            <person name="Lance K."/>
            <person name="Lara M."/>
            <person name="Lee W."/>
            <person name="Lennon N."/>
            <person name="Letendre F."/>
            <person name="LeVine R."/>
            <person name="Lipovsky A."/>
            <person name="Liu X."/>
            <person name="Liu J."/>
            <person name="Liu S."/>
            <person name="Lokyitsang T."/>
            <person name="Lokyitsang Y."/>
            <person name="Lubonja R."/>
            <person name="Lui A."/>
            <person name="MacDonald P."/>
            <person name="Magnisalis V."/>
            <person name="Maru K."/>
            <person name="Matthews C."/>
            <person name="McCusker W."/>
            <person name="McDonough S."/>
            <person name="Mehta T."/>
            <person name="Meldrim J."/>
            <person name="Meneus L."/>
            <person name="Mihai O."/>
            <person name="Mihalev A."/>
            <person name="Mihova T."/>
            <person name="Mittelman R."/>
            <person name="Mlenga V."/>
            <person name="Montmayeur A."/>
            <person name="Mulrain L."/>
            <person name="Navidi A."/>
            <person name="Naylor J."/>
            <person name="Negash T."/>
            <person name="Nguyen T."/>
            <person name="Nguyen N."/>
            <person name="Nicol R."/>
            <person name="Norbu C."/>
            <person name="Norbu N."/>
            <person name="Novod N."/>
            <person name="O'Neill B."/>
            <person name="Osman S."/>
            <person name="Markiewicz E."/>
            <person name="Oyono O.L."/>
            <person name="Patti C."/>
            <person name="Phunkhang P."/>
            <person name="Pierre F."/>
            <person name="Priest M."/>
            <person name="Raghuraman S."/>
            <person name="Rege F."/>
            <person name="Reyes R."/>
            <person name="Rise C."/>
            <person name="Rogov P."/>
            <person name="Ross K."/>
            <person name="Ryan E."/>
            <person name="Settipalli S."/>
            <person name="Shea T."/>
            <person name="Sherpa N."/>
            <person name="Shi L."/>
            <person name="Shih D."/>
            <person name="Sparrow T."/>
            <person name="Spaulding J."/>
            <person name="Stalker J."/>
            <person name="Stange-Thomann N."/>
            <person name="Stavropoulos S."/>
            <person name="Stone C."/>
            <person name="Strader C."/>
            <person name="Tesfaye S."/>
            <person name="Thomson T."/>
            <person name="Thoulutsang Y."/>
            <person name="Thoulutsang D."/>
            <person name="Topham K."/>
            <person name="Topping I."/>
            <person name="Tsamla T."/>
            <person name="Vassiliev H."/>
            <person name="Vo A."/>
            <person name="Wangchuk T."/>
            <person name="Wangdi T."/>
            <person name="Weiand M."/>
            <person name="Wilkinson J."/>
            <person name="Wilson A."/>
            <person name="Yadav S."/>
            <person name="Young G."/>
            <person name="Yu Q."/>
            <person name="Zembek L."/>
            <person name="Zhong D."/>
            <person name="Zimmer A."/>
            <person name="Zwirko Z."/>
            <person name="Jaffe D.B."/>
            <person name="Alvarez P."/>
            <person name="Brockman W."/>
            <person name="Butler J."/>
            <person name="Chin C."/>
            <person name="Gnerre S."/>
            <person name="Grabherr M."/>
            <person name="Kleber M."/>
            <person name="Mauceli E."/>
            <person name="MacCallum I."/>
        </authorList>
    </citation>
    <scope>NUCLEOTIDE SEQUENCE [LARGE SCALE GENOMIC DNA]</scope>
    <source>
        <strain evidence="4">MSH-3 / Tucson 14011-0111.49</strain>
    </source>
</reference>
<keyword evidence="2" id="KW-1133">Transmembrane helix</keyword>